<name>D6TDI1_KTERA</name>
<comment type="caution">
    <text evidence="1">The sequence shown here is derived from an EMBL/GenBank/DDBJ whole genome shotgun (WGS) entry which is preliminary data.</text>
</comment>
<dbReference type="AlphaFoldDB" id="D6TDI1"/>
<dbReference type="Proteomes" id="UP000004508">
    <property type="component" value="Unassembled WGS sequence"/>
</dbReference>
<dbReference type="STRING" id="485913.Krac_9759"/>
<organism evidence="1 2">
    <name type="scientific">Ktedonobacter racemifer DSM 44963</name>
    <dbReference type="NCBI Taxonomy" id="485913"/>
    <lineage>
        <taxon>Bacteria</taxon>
        <taxon>Bacillati</taxon>
        <taxon>Chloroflexota</taxon>
        <taxon>Ktedonobacteria</taxon>
        <taxon>Ktedonobacterales</taxon>
        <taxon>Ktedonobacteraceae</taxon>
        <taxon>Ktedonobacter</taxon>
    </lineage>
</organism>
<protein>
    <submittedName>
        <fullName evidence="1">Uncharacterized protein</fullName>
    </submittedName>
</protein>
<keyword evidence="2" id="KW-1185">Reference proteome</keyword>
<sequence length="96" mass="10428">MHRISTENVVCDQGWMQQGNCGTDLILTAFHGALRQHKSESTPLRFAVNDAFPKKGKRHQECLEAAESTVPIVIGDTSCTTGWNSTARAVLDVSGV</sequence>
<dbReference type="RefSeq" id="WP_007904233.1">
    <property type="nucleotide sequence ID" value="NZ_ADVG01000001.1"/>
</dbReference>
<accession>D6TDI1</accession>
<gene>
    <name evidence="1" type="ORF">Krac_9759</name>
</gene>
<dbReference type="EMBL" id="ADVG01000001">
    <property type="protein sequence ID" value="EFH88326.1"/>
    <property type="molecule type" value="Genomic_DNA"/>
</dbReference>
<evidence type="ECO:0000313" key="2">
    <source>
        <dbReference type="Proteomes" id="UP000004508"/>
    </source>
</evidence>
<proteinExistence type="predicted"/>
<reference evidence="1 2" key="1">
    <citation type="journal article" date="2011" name="Stand. Genomic Sci.">
        <title>Non-contiguous finished genome sequence and contextual data of the filamentous soil bacterium Ktedonobacter racemifer type strain (SOSP1-21).</title>
        <authorList>
            <person name="Chang Y.J."/>
            <person name="Land M."/>
            <person name="Hauser L."/>
            <person name="Chertkov O."/>
            <person name="Del Rio T.G."/>
            <person name="Nolan M."/>
            <person name="Copeland A."/>
            <person name="Tice H."/>
            <person name="Cheng J.F."/>
            <person name="Lucas S."/>
            <person name="Han C."/>
            <person name="Goodwin L."/>
            <person name="Pitluck S."/>
            <person name="Ivanova N."/>
            <person name="Ovchinikova G."/>
            <person name="Pati A."/>
            <person name="Chen A."/>
            <person name="Palaniappan K."/>
            <person name="Mavromatis K."/>
            <person name="Liolios K."/>
            <person name="Brettin T."/>
            <person name="Fiebig A."/>
            <person name="Rohde M."/>
            <person name="Abt B."/>
            <person name="Goker M."/>
            <person name="Detter J.C."/>
            <person name="Woyke T."/>
            <person name="Bristow J."/>
            <person name="Eisen J.A."/>
            <person name="Markowitz V."/>
            <person name="Hugenholtz P."/>
            <person name="Kyrpides N.C."/>
            <person name="Klenk H.P."/>
            <person name="Lapidus A."/>
        </authorList>
    </citation>
    <scope>NUCLEOTIDE SEQUENCE [LARGE SCALE GENOMIC DNA]</scope>
    <source>
        <strain evidence="2">DSM 44963</strain>
    </source>
</reference>
<dbReference type="InParanoid" id="D6TDI1"/>
<evidence type="ECO:0000313" key="1">
    <source>
        <dbReference type="EMBL" id="EFH88326.1"/>
    </source>
</evidence>